<comment type="caution">
    <text evidence="2">The sequence shown here is derived from an EMBL/GenBank/DDBJ whole genome shotgun (WGS) entry which is preliminary data.</text>
</comment>
<keyword evidence="3" id="KW-1185">Reference proteome</keyword>
<dbReference type="EMBL" id="BAPF01000020">
    <property type="protein sequence ID" value="GBQ79541.1"/>
    <property type="molecule type" value="Genomic_DNA"/>
</dbReference>
<protein>
    <submittedName>
        <fullName evidence="2">Uncharacterized protein</fullName>
    </submittedName>
</protein>
<name>A0ABQ0PSY1_9PROT</name>
<keyword evidence="1" id="KW-0732">Signal</keyword>
<gene>
    <name evidence="2" type="ORF">AA14337_1471</name>
</gene>
<dbReference type="PANTHER" id="PTHR47197">
    <property type="entry name" value="PROTEIN NIRF"/>
    <property type="match status" value="1"/>
</dbReference>
<dbReference type="InterPro" id="IPR051200">
    <property type="entry name" value="Host-pathogen_enzymatic-act"/>
</dbReference>
<evidence type="ECO:0000313" key="2">
    <source>
        <dbReference type="EMBL" id="GBQ79541.1"/>
    </source>
</evidence>
<evidence type="ECO:0000313" key="3">
    <source>
        <dbReference type="Proteomes" id="UP001065047"/>
    </source>
</evidence>
<dbReference type="InterPro" id="IPR011044">
    <property type="entry name" value="Quino_amine_DH_bsu"/>
</dbReference>
<dbReference type="Gene3D" id="2.130.10.10">
    <property type="entry name" value="YVTN repeat-like/Quinoprotein amine dehydrogenase"/>
    <property type="match status" value="1"/>
</dbReference>
<accession>A0ABQ0PSY1</accession>
<dbReference type="SUPFAM" id="SSF50969">
    <property type="entry name" value="YVTN repeat-like/Quinoprotein amine dehydrogenase"/>
    <property type="match status" value="1"/>
</dbReference>
<dbReference type="InterPro" id="IPR015943">
    <property type="entry name" value="WD40/YVTN_repeat-like_dom_sf"/>
</dbReference>
<dbReference type="PANTHER" id="PTHR47197:SF3">
    <property type="entry name" value="DIHYDRO-HEME D1 DEHYDROGENASE"/>
    <property type="match status" value="1"/>
</dbReference>
<dbReference type="RefSeq" id="WP_061505995.1">
    <property type="nucleotide sequence ID" value="NZ_BAPF01000020.1"/>
</dbReference>
<organism evidence="2 3">
    <name type="scientific">Acetobacter malorum DSM 14337</name>
    <dbReference type="NCBI Taxonomy" id="1307910"/>
    <lineage>
        <taxon>Bacteria</taxon>
        <taxon>Pseudomonadati</taxon>
        <taxon>Pseudomonadota</taxon>
        <taxon>Alphaproteobacteria</taxon>
        <taxon>Acetobacterales</taxon>
        <taxon>Acetobacteraceae</taxon>
        <taxon>Acetobacter</taxon>
    </lineage>
</organism>
<sequence>MKITGFRSAFCALATTVSVQANAATIVLGGYPDQLQFVDDTNGHVTQKVTMETGLPSNIQLSADGKKIYVMTLTAAGLEVVDAYSHKVLTKFSLNTPIDKYRFLGGVPDASGHYFYAIGWHMNKLLDRYRIGKPQYLVIDIQEKKVVRSADIDDDDKVSNGRPSFAVSPNGKTFYVFSKKVLIVDTHDLKVTRRIDLAMPDSSLNRDVNMGGIIHAQRDPNHYISLFQSQDPYIHNKTFGVARFDLTSGTFNYTPIGAAPHTVEGLEISPDGKDGYAIEQNGEYGSQRCEVWHFDIKNNIAVDHAEFPCRRRFYFSMSYDGKKLYIYGAGYDIAVYNAKTLKQETDWELRNDITMAGIINLPQ</sequence>
<feature type="signal peptide" evidence="1">
    <location>
        <begin position="1"/>
        <end position="23"/>
    </location>
</feature>
<feature type="chain" id="PRO_5045157619" evidence="1">
    <location>
        <begin position="24"/>
        <end position="363"/>
    </location>
</feature>
<evidence type="ECO:0000256" key="1">
    <source>
        <dbReference type="SAM" id="SignalP"/>
    </source>
</evidence>
<reference evidence="2" key="1">
    <citation type="submission" date="2013-04" db="EMBL/GenBank/DDBJ databases">
        <title>The genome sequencing project of 58 acetic acid bacteria.</title>
        <authorList>
            <person name="Okamoto-Kainuma A."/>
            <person name="Ishikawa M."/>
            <person name="Umino S."/>
            <person name="Koizumi Y."/>
            <person name="Shiwa Y."/>
            <person name="Yoshikawa H."/>
            <person name="Matsutani M."/>
            <person name="Matsushita K."/>
        </authorList>
    </citation>
    <scope>NUCLEOTIDE SEQUENCE</scope>
    <source>
        <strain evidence="2">DSM 14337</strain>
    </source>
</reference>
<proteinExistence type="predicted"/>
<dbReference type="GeneID" id="29557401"/>
<dbReference type="Proteomes" id="UP001065047">
    <property type="component" value="Unassembled WGS sequence"/>
</dbReference>